<organism evidence="1 2">
    <name type="scientific">Dermatophagoides pteronyssinus</name>
    <name type="common">European house dust mite</name>
    <dbReference type="NCBI Taxonomy" id="6956"/>
    <lineage>
        <taxon>Eukaryota</taxon>
        <taxon>Metazoa</taxon>
        <taxon>Ecdysozoa</taxon>
        <taxon>Arthropoda</taxon>
        <taxon>Chelicerata</taxon>
        <taxon>Arachnida</taxon>
        <taxon>Acari</taxon>
        <taxon>Acariformes</taxon>
        <taxon>Sarcoptiformes</taxon>
        <taxon>Astigmata</taxon>
        <taxon>Psoroptidia</taxon>
        <taxon>Analgoidea</taxon>
        <taxon>Pyroglyphidae</taxon>
        <taxon>Dermatophagoidinae</taxon>
        <taxon>Dermatophagoides</taxon>
    </lineage>
</organism>
<name>A0ABQ8IXC2_DERPT</name>
<evidence type="ECO:0000313" key="2">
    <source>
        <dbReference type="Proteomes" id="UP000887458"/>
    </source>
</evidence>
<reference evidence="1 2" key="2">
    <citation type="journal article" date="2022" name="Mol. Biol. Evol.">
        <title>Comparative Genomics Reveals Insights into the Divergent Evolution of Astigmatic Mites and Household Pest Adaptations.</title>
        <authorList>
            <person name="Xiong Q."/>
            <person name="Wan A.T."/>
            <person name="Liu X."/>
            <person name="Fung C.S."/>
            <person name="Xiao X."/>
            <person name="Malainual N."/>
            <person name="Hou J."/>
            <person name="Wang L."/>
            <person name="Wang M."/>
            <person name="Yang K.Y."/>
            <person name="Cui Y."/>
            <person name="Leung E.L."/>
            <person name="Nong W."/>
            <person name="Shin S.K."/>
            <person name="Au S.W."/>
            <person name="Jeong K.Y."/>
            <person name="Chew F.T."/>
            <person name="Hui J.H."/>
            <person name="Leung T.F."/>
            <person name="Tungtrongchitr A."/>
            <person name="Zhong N."/>
            <person name="Liu Z."/>
            <person name="Tsui S.K."/>
        </authorList>
    </citation>
    <scope>NUCLEOTIDE SEQUENCE [LARGE SCALE GENOMIC DNA]</scope>
    <source>
        <strain evidence="1">Derp</strain>
    </source>
</reference>
<dbReference type="EMBL" id="NJHN03000102">
    <property type="protein sequence ID" value="KAH9414943.1"/>
    <property type="molecule type" value="Genomic_DNA"/>
</dbReference>
<gene>
    <name evidence="1" type="ORF">DERP_014112</name>
</gene>
<protein>
    <submittedName>
        <fullName evidence="1">Uncharacterized protein</fullName>
    </submittedName>
</protein>
<accession>A0ABQ8IXC2</accession>
<reference evidence="1 2" key="1">
    <citation type="journal article" date="2018" name="J. Allergy Clin. Immunol.">
        <title>High-quality assembly of Dermatophagoides pteronyssinus genome and transcriptome reveals a wide range of novel allergens.</title>
        <authorList>
            <person name="Liu X.Y."/>
            <person name="Yang K.Y."/>
            <person name="Wang M.Q."/>
            <person name="Kwok J.S."/>
            <person name="Zeng X."/>
            <person name="Yang Z."/>
            <person name="Xiao X.J."/>
            <person name="Lau C.P."/>
            <person name="Li Y."/>
            <person name="Huang Z.M."/>
            <person name="Ba J.G."/>
            <person name="Yim A.K."/>
            <person name="Ouyang C.Y."/>
            <person name="Ngai S.M."/>
            <person name="Chan T.F."/>
            <person name="Leung E.L."/>
            <person name="Liu L."/>
            <person name="Liu Z.G."/>
            <person name="Tsui S.K."/>
        </authorList>
    </citation>
    <scope>NUCLEOTIDE SEQUENCE [LARGE SCALE GENOMIC DNA]</scope>
    <source>
        <strain evidence="1">Derp</strain>
    </source>
</reference>
<dbReference type="Proteomes" id="UP000887458">
    <property type="component" value="Unassembled WGS sequence"/>
</dbReference>
<keyword evidence="2" id="KW-1185">Reference proteome</keyword>
<comment type="caution">
    <text evidence="1">The sequence shown here is derived from an EMBL/GenBank/DDBJ whole genome shotgun (WGS) entry which is preliminary data.</text>
</comment>
<sequence>MIIIVSNLMPTLFKVSKMIKDNHNFDFFHHIIVTDGLISLYHLIRIWLDNLIVKEMDSGNCNPTLIASTLPLKLKLTACYALLLQTSNVVTYFKRDNGECNRTQCCSATTLSPIHKQSSLINTTSDP</sequence>
<evidence type="ECO:0000313" key="1">
    <source>
        <dbReference type="EMBL" id="KAH9414943.1"/>
    </source>
</evidence>
<proteinExistence type="predicted"/>